<dbReference type="PROSITE" id="PS00108">
    <property type="entry name" value="PROTEIN_KINASE_ST"/>
    <property type="match status" value="1"/>
</dbReference>
<evidence type="ECO:0000259" key="16">
    <source>
        <dbReference type="PROSITE" id="PS50011"/>
    </source>
</evidence>
<dbReference type="SMART" id="SM00220">
    <property type="entry name" value="S_TKc"/>
    <property type="match status" value="1"/>
</dbReference>
<dbReference type="SUPFAM" id="SSF48726">
    <property type="entry name" value="Immunoglobulin"/>
    <property type="match status" value="1"/>
</dbReference>
<dbReference type="Proteomes" id="UP000504635">
    <property type="component" value="Unplaced"/>
</dbReference>
<evidence type="ECO:0000313" key="20">
    <source>
        <dbReference type="Proteomes" id="UP000504635"/>
    </source>
</evidence>
<dbReference type="SMART" id="SM00233">
    <property type="entry name" value="PH"/>
    <property type="match status" value="2"/>
</dbReference>
<dbReference type="InterPro" id="IPR000219">
    <property type="entry name" value="DH_dom"/>
</dbReference>
<dbReference type="FunFam" id="2.60.40.10:FF:000032">
    <property type="entry name" value="palladin isoform X1"/>
    <property type="match status" value="1"/>
</dbReference>
<dbReference type="CDD" id="cd13240">
    <property type="entry name" value="PH1_Kalirin_Trio_like"/>
    <property type="match status" value="1"/>
</dbReference>
<keyword evidence="11" id="KW-0175">Coiled coil</keyword>
<dbReference type="SUPFAM" id="SSF46966">
    <property type="entry name" value="Spectrin repeat"/>
    <property type="match status" value="6"/>
</dbReference>
<evidence type="ECO:0000256" key="1">
    <source>
        <dbReference type="ARBA" id="ARBA00004496"/>
    </source>
</evidence>
<dbReference type="InterPro" id="IPR036116">
    <property type="entry name" value="FN3_sf"/>
</dbReference>
<evidence type="ECO:0000256" key="11">
    <source>
        <dbReference type="SAM" id="Coils"/>
    </source>
</evidence>
<dbReference type="InterPro" id="IPR003599">
    <property type="entry name" value="Ig_sub"/>
</dbReference>
<dbReference type="SUPFAM" id="SSF56112">
    <property type="entry name" value="Protein kinase-like (PK-like)"/>
    <property type="match status" value="1"/>
</dbReference>
<dbReference type="PROSITE" id="PS50011">
    <property type="entry name" value="PROTEIN_KINASE_DOM"/>
    <property type="match status" value="1"/>
</dbReference>
<dbReference type="SUPFAM" id="SSF48065">
    <property type="entry name" value="DBL homology domain (DH-domain)"/>
    <property type="match status" value="2"/>
</dbReference>
<dbReference type="CTD" id="7204"/>
<evidence type="ECO:0000259" key="19">
    <source>
        <dbReference type="PROSITE" id="PS50853"/>
    </source>
</evidence>
<dbReference type="SUPFAM" id="SSF50729">
    <property type="entry name" value="PH domain-like"/>
    <property type="match status" value="2"/>
</dbReference>
<dbReference type="InterPro" id="IPR001331">
    <property type="entry name" value="GDS_CDC24_CS"/>
</dbReference>
<dbReference type="InterPro" id="IPR036179">
    <property type="entry name" value="Ig-like_dom_sf"/>
</dbReference>
<dbReference type="Gene3D" id="3.30.200.20">
    <property type="entry name" value="Phosphorylase Kinase, domain 1"/>
    <property type="match status" value="1"/>
</dbReference>
<evidence type="ECO:0000256" key="12">
    <source>
        <dbReference type="SAM" id="MobiDB-lite"/>
    </source>
</evidence>
<dbReference type="Pfam" id="PF23323">
    <property type="entry name" value="Spectrin_6"/>
    <property type="match status" value="1"/>
</dbReference>
<keyword evidence="6" id="KW-0344">Guanine-nucleotide releasing factor</keyword>
<dbReference type="InterPro" id="IPR055251">
    <property type="entry name" value="SOS1_NGEF_PH"/>
</dbReference>
<feature type="compositionally biased region" description="Polar residues" evidence="12">
    <location>
        <begin position="1762"/>
        <end position="1777"/>
    </location>
</feature>
<feature type="domain" description="CRAL-TRIO" evidence="17">
    <location>
        <begin position="60"/>
        <end position="206"/>
    </location>
</feature>
<evidence type="ECO:0000256" key="5">
    <source>
        <dbReference type="ARBA" id="ARBA00022553"/>
    </source>
</evidence>
<dbReference type="SMART" id="SM00150">
    <property type="entry name" value="SPEC"/>
    <property type="match status" value="6"/>
</dbReference>
<keyword evidence="5" id="KW-0597">Phosphoprotein</keyword>
<accession>A0A6J2YBZ3</accession>
<feature type="region of interest" description="Disordered" evidence="12">
    <location>
        <begin position="1"/>
        <end position="56"/>
    </location>
</feature>
<dbReference type="Gene3D" id="2.30.29.30">
    <property type="entry name" value="Pleckstrin-homology domain (PH domain)/Phosphotyrosine-binding domain (PTB)"/>
    <property type="match status" value="2"/>
</dbReference>
<evidence type="ECO:0000256" key="3">
    <source>
        <dbReference type="ARBA" id="ARBA00022443"/>
    </source>
</evidence>
<feature type="region of interest" description="Disordered" evidence="12">
    <location>
        <begin position="284"/>
        <end position="305"/>
    </location>
</feature>
<feature type="compositionally biased region" description="Polar residues" evidence="12">
    <location>
        <begin position="1829"/>
        <end position="1838"/>
    </location>
</feature>
<feature type="domain" description="PH" evidence="14">
    <location>
        <begin position="1497"/>
        <end position="1609"/>
    </location>
</feature>
<dbReference type="SMART" id="SM00409">
    <property type="entry name" value="IG"/>
    <property type="match status" value="1"/>
</dbReference>
<keyword evidence="3 10" id="KW-0728">SH3 domain</keyword>
<evidence type="ECO:0000259" key="15">
    <source>
        <dbReference type="PROSITE" id="PS50010"/>
    </source>
</evidence>
<dbReference type="Gene3D" id="1.10.510.10">
    <property type="entry name" value="Transferase(Phosphotransferase) domain 1"/>
    <property type="match status" value="1"/>
</dbReference>
<dbReference type="InterPro" id="IPR002017">
    <property type="entry name" value="Spectrin_repeat"/>
</dbReference>
<feature type="compositionally biased region" description="Basic residues" evidence="12">
    <location>
        <begin position="38"/>
        <end position="49"/>
    </location>
</feature>
<evidence type="ECO:0000259" key="18">
    <source>
        <dbReference type="PROSITE" id="PS50835"/>
    </source>
</evidence>
<feature type="domain" description="PH" evidence="14">
    <location>
        <begin position="2208"/>
        <end position="2330"/>
    </location>
</feature>
<dbReference type="CDD" id="cd00063">
    <property type="entry name" value="FN3"/>
    <property type="match status" value="1"/>
</dbReference>
<dbReference type="FunFam" id="1.20.900.10:FF:000001">
    <property type="entry name" value="Guanine nucleotide exchange factor DBS"/>
    <property type="match status" value="1"/>
</dbReference>
<dbReference type="FunFam" id="1.20.58.60:FF:000023">
    <property type="entry name" value="Kalirin RhoGEF kinase b"/>
    <property type="match status" value="1"/>
</dbReference>
<dbReference type="InterPro" id="IPR047054">
    <property type="entry name" value="Kalirin_TRIO_PH_1"/>
</dbReference>
<dbReference type="PANTHER" id="PTHR22826:SF106">
    <property type="entry name" value="TRIO, ISOFORM A"/>
    <property type="match status" value="1"/>
</dbReference>
<gene>
    <name evidence="21" type="primary">LOC115885903</name>
</gene>
<dbReference type="FunFam" id="2.30.29.30:FF:000040">
    <property type="entry name" value="Kalirin RhoGEF kinase b"/>
    <property type="match status" value="1"/>
</dbReference>
<dbReference type="GO" id="GO:0005085">
    <property type="term" value="F:guanyl-nucleotide exchange factor activity"/>
    <property type="evidence" value="ECO:0007669"/>
    <property type="project" value="UniProtKB-KW"/>
</dbReference>
<dbReference type="PROSITE" id="PS00741">
    <property type="entry name" value="DH_1"/>
    <property type="match status" value="1"/>
</dbReference>
<feature type="compositionally biased region" description="Low complexity" evidence="12">
    <location>
        <begin position="2400"/>
        <end position="2411"/>
    </location>
</feature>
<feature type="compositionally biased region" description="Acidic residues" evidence="12">
    <location>
        <begin position="1862"/>
        <end position="1871"/>
    </location>
</feature>
<dbReference type="GeneID" id="115885903"/>
<dbReference type="SMART" id="SM00516">
    <property type="entry name" value="SEC14"/>
    <property type="match status" value="1"/>
</dbReference>
<dbReference type="FunCoup" id="A0A6J2YBZ3">
    <property type="interactions" value="804"/>
</dbReference>
<dbReference type="PROSITE" id="PS50853">
    <property type="entry name" value="FN3"/>
    <property type="match status" value="1"/>
</dbReference>
<feature type="domain" description="DH" evidence="15">
    <location>
        <begin position="1311"/>
        <end position="1485"/>
    </location>
</feature>
<dbReference type="CDD" id="cd00176">
    <property type="entry name" value="SPEC"/>
    <property type="match status" value="5"/>
</dbReference>
<dbReference type="PANTHER" id="PTHR22826">
    <property type="entry name" value="RHO GUANINE EXCHANGE FACTOR-RELATED"/>
    <property type="match status" value="1"/>
</dbReference>
<protein>
    <submittedName>
        <fullName evidence="21">Kalirin</fullName>
    </submittedName>
</protein>
<dbReference type="RefSeq" id="XP_030760791.1">
    <property type="nucleotide sequence ID" value="XM_030904931.1"/>
</dbReference>
<dbReference type="FunFam" id="1.20.58.60:FF:000034">
    <property type="entry name" value="kalirin isoform X2"/>
    <property type="match status" value="1"/>
</dbReference>
<dbReference type="InterPro" id="IPR035899">
    <property type="entry name" value="DBL_dom_sf"/>
</dbReference>
<evidence type="ECO:0000256" key="8">
    <source>
        <dbReference type="ARBA" id="ARBA00023157"/>
    </source>
</evidence>
<dbReference type="KEGG" id="soy:115885903"/>
<evidence type="ECO:0000256" key="7">
    <source>
        <dbReference type="ARBA" id="ARBA00022737"/>
    </source>
</evidence>
<dbReference type="CDD" id="cd13241">
    <property type="entry name" value="PH2_Kalirin_Trio_p63RhoGEF"/>
    <property type="match status" value="1"/>
</dbReference>
<keyword evidence="7" id="KW-0677">Repeat</keyword>
<dbReference type="SUPFAM" id="SSF50044">
    <property type="entry name" value="SH3-domain"/>
    <property type="match status" value="1"/>
</dbReference>
<dbReference type="InterPro" id="IPR013783">
    <property type="entry name" value="Ig-like_fold"/>
</dbReference>
<dbReference type="Pfam" id="PF22697">
    <property type="entry name" value="SOS1_NGEF_PH"/>
    <property type="match status" value="2"/>
</dbReference>
<sequence length="3039" mass="345040">MDSNRGSPCSPRSSSSSTGTTPKRRPHSWHSTGGSPSKYKKRRSLAHPRKTMDGQRALELMPLLQERLVVLTGGRDRRGGPVLSFPASPRRERAKPEDYKRLLQYLMSIPNDEARNLGFTVLVDMRGATWSTVKPILKALHEHFPPGVVHQALIVKPDNFWQKQRTSLGSHKYKFETNMISIEALPKIIDTTQLTSDLEGTLTYDHSNWLETRLAVEEFSWQAADLLDRLDDLQEDLARNDFADDVSGAKHKIDLHNEMKKKIMKAPVEDIDVLGQRLLQNACGTHDTGQGNDKGGGGGNSPDTLSPDVQDIKKLVIQNLEAVHTAQQHLLQLWHHKKVKLDQCFQLRLFEQDCEKMFDWICHNRDVFLLNYVEIGHTYQLAKQLQEEHQHFTMSSMNVYVNINRILSVASRLIEGGHYAAPHIRSVAGRLDRTWKDFAAGLDERTAVLALSVIFHHKAEQYVENVPGWKNASENINLPSEIMLLENAIHQHQNLYESMCQAYTEVYNSYQSLLNGLDVMLQVCHNLPSAEEVEKEDKIINGDGPNFENRPGGNPAADYSEGASHVLAVIHQILNHHRALEQKWHAKKIKLHQRLALRLFQEDVKQVLDWLSNHGEVFIRKNTGIGRNLQKARVYQKSHEHFENVAQNTYTNADKLLAAAEELAHTGECDPDDIYGVARELEAHVASFAARVEQRRRRLDLAVLFYTREKELAGWADELRQELQQEESAAEGLDTVERLLEQTDQHRVQSLEACSSTIAQGEALLQELRSIGEMDSTGSVSAVESALDRLSKQRNDLEELWAARKLRLDLCLRLRIFERDALEVSSQLEMWSEELQHSELTRDIAKAEQFLRLHNESVSQMQNTTYQVLQQGQELVQVFENSGICVMADAQYNAQTRVQVLLEFLHDREMDLEDLAEVKRVKLEQCIQLGQFQNDANQVISWIRNGESMLMASFTIPNSLADAELLKKEHEQFQVAIEKTHTSAVQVRYRADALINGNHYDPQSIRDISEEVTKRWQQLVTCAEERHKLVTASLNFYKTAEQVCSVLDSLEREYRRDEDWCSTGQPNVDKTTAISQLINKHQEQKEAFLKACTLARRTAETFLKYTTRSLQFYNFPNTGTNHETRVKGILEKLLSQENKVLEHWTQRKKRLDQCQQFVLFERSAKQAIEWIHDTGECYLTTHATNLGNNIEETESLLREHNEFKGTAKETRERVKLLIQLADSLVEKGHAHASAIKQWVAAVDNRYKDFSSRMEQYRQQLEETLGIQEEESEKKELSIDRNSDPSLEAKVKEAAAKDLKELNEEKRRSARRKEFIMAELLQTERTYVKDLETCIRCFLSETRSNNSVPTALQGKEDIIFGNMEEIYNFHNSIFLRELEKYETMPEDVGHCFVTWAVKFDMYVHYCKNKPESNSLLVQHSGTYYEDLQKKHKVEHPIAAYLIKPVQRITKYQLLLKDLQSCCNEGQGEIKDGLEVMLNVPKKANDAMHLSLLEGCDISSDKLGEVVLQDAFQVWDPKQLIRKGRDRHIFLFEMYLLFTKEVKDSAGKVKYIYKNKLMTSELGVTEHMEGDECKFAVWTGRAPISDYRIVLRASGLEIKQLWVKKLREVIQETYFSAALPLTLPKSPAKLKTHSQRSSRDMEECNSLDESVENLDRNSLTSFGSGNTTDSDKTGVLEMTWVMSDYAASSPQELTVSKGQQVEVVEVCAARPDYCLVRMPTRGSEGHQETVPEGLVPLAVLKQPPQPRGSPSRRVPQNVDHEVPETTQNDTAVVNTSSPVNKRRGFSGRKWLPPPLRKLSQGKVDKTQGPLDSKPPLKKTGSDKRIKVPTTDMGNNKSSVSEGEEEDDRTAPLKGAKSLGSEITNGDEGDEGECELPPPMKPIQEPILVPQAPPGVPGVPEIEENPGKRVSGLTIKSLEGATSADLAEIEQIVKERMEQHSENKERHSALRNTRSSEALSDFGLDGQHKDLSAQCSSNEAASLAFSGDESDKQIDAVDNAKKIESWLKKRHYVLQELIDTEEAYVRDLSLIVDGYIATMRDPDCEIPMPDDLREGKDKMVFGNIEAIYDWHKNHFLKSLKAAVENPEELAQLFRRYERKLQMYVIYCKNKPISEYIVAEHLDNYFEELRVKLGHKLQLCDLLIKPVQRIMKYQLMLKDILKYTERAGIQNEIDPLRAAYSIMVVVPKNANDMMDVGRLQGFESGKITAQGKLLLHGLLIVSDLPGINQAIVGKNKELQVFLFEQSIIFSEVVGKKSQFTSPQYLYKAHIQVNKMTLDEYPNLKDVKDEGSFVVRSDGKNSTDVYNAPSIGFVCLASSDELRSQWLKTIKDILQTQKDFLKAIQSPIAYQKELTKESSLFPWEFSSKSVDHSQENSPVKTPRKPPQYIHKANTIGIPSENDITSSENSDSKNNNKTPRRHFFDGFRSTLKNRHKSDTMVMSQDKEDIHRRWSEAQPPYENHILAPGTQARIIREYPKVNLGEVVTIIKYDANKGYLVCVNVVREKVWLPAYVISNPSQKPWNFRFKKPPRTLPTNGNIPESPQEGPVPDITDRLQDLVVQAGSKIVLCCRIRGHTPHCRQSWKKLEPNLCILRNGRFMMEPNGEGVALLTLDNAKPSDSGTYSFTIANEYGSASCSCVVSVTGGPGVLVEPTIQVLSSTSVQLDWDNPQKTPYYVEHCKLGSGEWTSPSKSVITESTYVVDDLVPGETYSFRLVSSQTKAVSLPSVAVTLPIGDNLLWQQEQFRRRYMELEEISRGRFSIVRLAKDRGTNVEVALKQITRRKQAHQVTQAEYALLAGMEHPNIIRSLALFDNAPVPGIDTIVLELVRGPLLFASLSERGDYLEGDVRLYTRQLMSALAWLHRKNVSHLDVKPENVMVDITFSPPLLKLVDFGDSVNTTKNVILPPACLEFASPELVLGQPVGKHTDCWAAGVFLYVLLSGVSPFLDDSMEETTANILKCDYCFPDEYFAQITEPAKDLIKSLLVLAPAQRMDMDTALTCSWIRDEHLVTVIPCSRLKTFMQRRHPVNISTTPTSPVYTGEHIF</sequence>
<reference evidence="21" key="1">
    <citation type="submission" date="2025-08" db="UniProtKB">
        <authorList>
            <consortium name="RefSeq"/>
        </authorList>
    </citation>
    <scope>IDENTIFICATION</scope>
    <source>
        <tissue evidence="21">Gonads</tissue>
    </source>
</reference>
<dbReference type="GO" id="GO:0007411">
    <property type="term" value="P:axon guidance"/>
    <property type="evidence" value="ECO:0007669"/>
    <property type="project" value="TreeGrafter"/>
</dbReference>
<evidence type="ECO:0000313" key="21">
    <source>
        <dbReference type="RefSeq" id="XP_030760791.1"/>
    </source>
</evidence>
<dbReference type="CDD" id="cd00160">
    <property type="entry name" value="RhoGEF"/>
    <property type="match status" value="2"/>
</dbReference>
<dbReference type="InterPro" id="IPR051336">
    <property type="entry name" value="RhoGEF_Guanine_NuclExch_SF"/>
</dbReference>
<feature type="domain" description="Protein kinase" evidence="16">
    <location>
        <begin position="2743"/>
        <end position="2998"/>
    </location>
</feature>
<evidence type="ECO:0000259" key="14">
    <source>
        <dbReference type="PROSITE" id="PS50003"/>
    </source>
</evidence>
<dbReference type="PROSITE" id="PS50835">
    <property type="entry name" value="IG_LIKE"/>
    <property type="match status" value="1"/>
</dbReference>
<dbReference type="InterPro" id="IPR001251">
    <property type="entry name" value="CRAL-TRIO_dom"/>
</dbReference>
<feature type="domain" description="DH" evidence="15">
    <location>
        <begin position="2006"/>
        <end position="2189"/>
    </location>
</feature>
<keyword evidence="20" id="KW-1185">Reference proteome</keyword>
<dbReference type="InterPro" id="IPR011993">
    <property type="entry name" value="PH-like_dom_sf"/>
</dbReference>
<dbReference type="Pfam" id="PF13716">
    <property type="entry name" value="CRAL_TRIO_2"/>
    <property type="match status" value="1"/>
</dbReference>
<feature type="coiled-coil region" evidence="11">
    <location>
        <begin position="1239"/>
        <end position="1318"/>
    </location>
</feature>
<feature type="domain" description="SH3" evidence="13">
    <location>
        <begin position="1672"/>
        <end position="1743"/>
    </location>
</feature>
<comment type="subcellular location">
    <subcellularLocation>
        <location evidence="1">Cytoplasm</location>
    </subcellularLocation>
</comment>
<dbReference type="PROSITE" id="PS50003">
    <property type="entry name" value="PH_DOMAIN"/>
    <property type="match status" value="2"/>
</dbReference>
<dbReference type="Gene3D" id="1.20.900.10">
    <property type="entry name" value="Dbl homology (DH) domain"/>
    <property type="match status" value="2"/>
</dbReference>
<dbReference type="InterPro" id="IPR018159">
    <property type="entry name" value="Spectrin/alpha-actinin"/>
</dbReference>
<evidence type="ECO:0000256" key="2">
    <source>
        <dbReference type="ARBA" id="ARBA00006692"/>
    </source>
</evidence>
<dbReference type="InterPro" id="IPR000719">
    <property type="entry name" value="Prot_kinase_dom"/>
</dbReference>
<dbReference type="InParanoid" id="A0A6J2YBZ3"/>
<dbReference type="GO" id="GO:0019898">
    <property type="term" value="C:extrinsic component of membrane"/>
    <property type="evidence" value="ECO:0007669"/>
    <property type="project" value="TreeGrafter"/>
</dbReference>
<dbReference type="CDD" id="cd00170">
    <property type="entry name" value="SEC14"/>
    <property type="match status" value="1"/>
</dbReference>
<proteinExistence type="inferred from homology"/>
<dbReference type="SMART" id="SM00325">
    <property type="entry name" value="RhoGEF"/>
    <property type="match status" value="2"/>
</dbReference>
<dbReference type="InterPro" id="IPR001849">
    <property type="entry name" value="PH_domain"/>
</dbReference>
<evidence type="ECO:0000256" key="4">
    <source>
        <dbReference type="ARBA" id="ARBA00022490"/>
    </source>
</evidence>
<dbReference type="InterPro" id="IPR036028">
    <property type="entry name" value="SH3-like_dom_sf"/>
</dbReference>
<dbReference type="SMART" id="SM00060">
    <property type="entry name" value="FN3"/>
    <property type="match status" value="1"/>
</dbReference>
<feature type="region of interest" description="Disordered" evidence="12">
    <location>
        <begin position="2365"/>
        <end position="2417"/>
    </location>
</feature>
<evidence type="ECO:0000259" key="13">
    <source>
        <dbReference type="PROSITE" id="PS50002"/>
    </source>
</evidence>
<dbReference type="SUPFAM" id="SSF49265">
    <property type="entry name" value="Fibronectin type III"/>
    <property type="match status" value="1"/>
</dbReference>
<evidence type="ECO:0000259" key="17">
    <source>
        <dbReference type="PROSITE" id="PS50191"/>
    </source>
</evidence>
<dbReference type="PROSITE" id="PS50191">
    <property type="entry name" value="CRAL_TRIO"/>
    <property type="match status" value="1"/>
</dbReference>
<dbReference type="InterPro" id="IPR001452">
    <property type="entry name" value="SH3_domain"/>
</dbReference>
<evidence type="ECO:0000256" key="6">
    <source>
        <dbReference type="ARBA" id="ARBA00022658"/>
    </source>
</evidence>
<evidence type="ECO:0000256" key="10">
    <source>
        <dbReference type="PROSITE-ProRule" id="PRU00192"/>
    </source>
</evidence>
<dbReference type="OrthoDB" id="10256089at2759"/>
<dbReference type="InterPro" id="IPR007110">
    <property type="entry name" value="Ig-like_dom"/>
</dbReference>
<keyword evidence="4" id="KW-0963">Cytoplasm</keyword>
<feature type="domain" description="Fibronectin type-III" evidence="19">
    <location>
        <begin position="2643"/>
        <end position="2731"/>
    </location>
</feature>
<dbReference type="Pfam" id="PF00621">
    <property type="entry name" value="RhoGEF"/>
    <property type="match status" value="2"/>
</dbReference>
<dbReference type="InterPro" id="IPR011009">
    <property type="entry name" value="Kinase-like_dom_sf"/>
</dbReference>
<name>A0A6J2YBZ3_SITOR</name>
<dbReference type="InterPro" id="IPR058918">
    <property type="entry name" value="KALRN/TRIO-like_spectrin"/>
</dbReference>
<dbReference type="InterPro" id="IPR008271">
    <property type="entry name" value="Ser/Thr_kinase_AS"/>
</dbReference>
<dbReference type="Gene3D" id="1.20.58.60">
    <property type="match status" value="5"/>
</dbReference>
<feature type="region of interest" description="Disordered" evidence="12">
    <location>
        <begin position="1738"/>
        <end position="1880"/>
    </location>
</feature>
<dbReference type="Pfam" id="PF07679">
    <property type="entry name" value="I-set"/>
    <property type="match status" value="1"/>
</dbReference>
<dbReference type="GO" id="GO:0035556">
    <property type="term" value="P:intracellular signal transduction"/>
    <property type="evidence" value="ECO:0007669"/>
    <property type="project" value="InterPro"/>
</dbReference>
<evidence type="ECO:0000256" key="9">
    <source>
        <dbReference type="ARBA" id="ARBA00023319"/>
    </source>
</evidence>
<dbReference type="GO" id="GO:0005737">
    <property type="term" value="C:cytoplasm"/>
    <property type="evidence" value="ECO:0007669"/>
    <property type="project" value="UniProtKB-SubCell"/>
</dbReference>
<dbReference type="Pfam" id="PF00435">
    <property type="entry name" value="Spectrin"/>
    <property type="match status" value="4"/>
</dbReference>
<comment type="similarity">
    <text evidence="2">Belongs to the protein kinase superfamily. CAMK Ser/Thr protein kinase family.</text>
</comment>
<keyword evidence="8" id="KW-1015">Disulfide bond</keyword>
<dbReference type="Gene3D" id="2.60.40.10">
    <property type="entry name" value="Immunoglobulins"/>
    <property type="match status" value="2"/>
</dbReference>
<dbReference type="Pfam" id="PF00069">
    <property type="entry name" value="Pkinase"/>
    <property type="match status" value="1"/>
</dbReference>
<feature type="domain" description="Ig-like" evidence="18">
    <location>
        <begin position="2544"/>
        <end position="2636"/>
    </location>
</feature>
<dbReference type="InterPro" id="IPR003961">
    <property type="entry name" value="FN3_dom"/>
</dbReference>
<dbReference type="FunFam" id="1.20.900.10:FF:000008">
    <property type="entry name" value="rho guanine nucleotide exchange factor 25"/>
    <property type="match status" value="1"/>
</dbReference>
<feature type="compositionally biased region" description="Low complexity" evidence="12">
    <location>
        <begin position="1"/>
        <end position="21"/>
    </location>
</feature>
<dbReference type="GO" id="GO:0005524">
    <property type="term" value="F:ATP binding"/>
    <property type="evidence" value="ECO:0007669"/>
    <property type="project" value="InterPro"/>
</dbReference>
<dbReference type="InterPro" id="IPR013098">
    <property type="entry name" value="Ig_I-set"/>
</dbReference>
<dbReference type="Gene3D" id="2.30.30.40">
    <property type="entry name" value="SH3 Domains"/>
    <property type="match status" value="1"/>
</dbReference>
<keyword evidence="9" id="KW-0393">Immunoglobulin domain</keyword>
<dbReference type="PROSITE" id="PS50002">
    <property type="entry name" value="SH3"/>
    <property type="match status" value="1"/>
</dbReference>
<dbReference type="GO" id="GO:0004672">
    <property type="term" value="F:protein kinase activity"/>
    <property type="evidence" value="ECO:0007669"/>
    <property type="project" value="InterPro"/>
</dbReference>
<organism evidence="20 21">
    <name type="scientific">Sitophilus oryzae</name>
    <name type="common">Rice weevil</name>
    <name type="synonym">Curculio oryzae</name>
    <dbReference type="NCBI Taxonomy" id="7048"/>
    <lineage>
        <taxon>Eukaryota</taxon>
        <taxon>Metazoa</taxon>
        <taxon>Ecdysozoa</taxon>
        <taxon>Arthropoda</taxon>
        <taxon>Hexapoda</taxon>
        <taxon>Insecta</taxon>
        <taxon>Pterygota</taxon>
        <taxon>Neoptera</taxon>
        <taxon>Endopterygota</taxon>
        <taxon>Coleoptera</taxon>
        <taxon>Polyphaga</taxon>
        <taxon>Cucujiformia</taxon>
        <taxon>Curculionidae</taxon>
        <taxon>Dryophthorinae</taxon>
        <taxon>Sitophilus</taxon>
    </lineage>
</organism>
<dbReference type="PROSITE" id="PS50010">
    <property type="entry name" value="DH_2"/>
    <property type="match status" value="2"/>
</dbReference>